<dbReference type="PROSITE" id="PS51194">
    <property type="entry name" value="HELICASE_CTER"/>
    <property type="match status" value="1"/>
</dbReference>
<dbReference type="GO" id="GO:0006355">
    <property type="term" value="P:regulation of DNA-templated transcription"/>
    <property type="evidence" value="ECO:0007669"/>
    <property type="project" value="UniProtKB-UniRule"/>
</dbReference>
<dbReference type="InterPro" id="IPR036101">
    <property type="entry name" value="CarD-like/TRCF_RID_sf"/>
</dbReference>
<dbReference type="FunFam" id="3.40.50.300:FF:000546">
    <property type="entry name" value="Transcription-repair-coupling factor"/>
    <property type="match status" value="1"/>
</dbReference>
<evidence type="ECO:0000256" key="10">
    <source>
        <dbReference type="ARBA" id="ARBA00061104"/>
    </source>
</evidence>
<dbReference type="HAMAP" id="MF_00969">
    <property type="entry name" value="TRCF"/>
    <property type="match status" value="1"/>
</dbReference>
<dbReference type="SUPFAM" id="SSF143517">
    <property type="entry name" value="TRCF domain-like"/>
    <property type="match status" value="1"/>
</dbReference>
<dbReference type="InterPro" id="IPR001650">
    <property type="entry name" value="Helicase_C-like"/>
</dbReference>
<dbReference type="SMART" id="SM00487">
    <property type="entry name" value="DEXDc"/>
    <property type="match status" value="1"/>
</dbReference>
<dbReference type="CDD" id="cd17991">
    <property type="entry name" value="DEXHc_TRCF"/>
    <property type="match status" value="1"/>
</dbReference>
<evidence type="ECO:0000256" key="12">
    <source>
        <dbReference type="ARBA" id="ARBA00070128"/>
    </source>
</evidence>
<dbReference type="GO" id="GO:0005524">
    <property type="term" value="F:ATP binding"/>
    <property type="evidence" value="ECO:0007669"/>
    <property type="project" value="UniProtKB-UniRule"/>
</dbReference>
<comment type="caution">
    <text evidence="16">The sequence shown here is derived from an EMBL/GenBank/DDBJ whole genome shotgun (WGS) entry which is preliminary data.</text>
</comment>
<dbReference type="Gene3D" id="2.40.10.170">
    <property type="match status" value="1"/>
</dbReference>
<evidence type="ECO:0000259" key="15">
    <source>
        <dbReference type="PROSITE" id="PS51194"/>
    </source>
</evidence>
<dbReference type="InterPro" id="IPR004576">
    <property type="entry name" value="Mfd"/>
</dbReference>
<organism evidence="16">
    <name type="scientific">Caldithrix abyssi</name>
    <dbReference type="NCBI Taxonomy" id="187145"/>
    <lineage>
        <taxon>Bacteria</taxon>
        <taxon>Pseudomonadati</taxon>
        <taxon>Calditrichota</taxon>
        <taxon>Calditrichia</taxon>
        <taxon>Calditrichales</taxon>
        <taxon>Calditrichaceae</taxon>
        <taxon>Caldithrix</taxon>
    </lineage>
</organism>
<evidence type="ECO:0000256" key="9">
    <source>
        <dbReference type="ARBA" id="ARBA00023204"/>
    </source>
</evidence>
<keyword evidence="9 13" id="KW-0234">DNA repair</keyword>
<keyword evidence="6" id="KW-0347">Helicase</keyword>
<dbReference type="Pfam" id="PF17757">
    <property type="entry name" value="UvrB_inter"/>
    <property type="match status" value="1"/>
</dbReference>
<dbReference type="Gene3D" id="3.90.1150.50">
    <property type="entry name" value="Transcription-repair-coupling factor, D7 domain"/>
    <property type="match status" value="1"/>
</dbReference>
<dbReference type="SMART" id="SM00490">
    <property type="entry name" value="HELICc"/>
    <property type="match status" value="1"/>
</dbReference>
<evidence type="ECO:0000256" key="5">
    <source>
        <dbReference type="ARBA" id="ARBA00022801"/>
    </source>
</evidence>
<keyword evidence="3 13" id="KW-0547">Nucleotide-binding</keyword>
<dbReference type="Pfam" id="PF02559">
    <property type="entry name" value="CarD_TRCF_RID"/>
    <property type="match status" value="1"/>
</dbReference>
<dbReference type="Gene3D" id="3.40.50.11180">
    <property type="match status" value="1"/>
</dbReference>
<gene>
    <name evidence="13 16" type="primary">mfd</name>
    <name evidence="16" type="ORF">ENJ89_08505</name>
</gene>
<dbReference type="PROSITE" id="PS51192">
    <property type="entry name" value="HELICASE_ATP_BIND_1"/>
    <property type="match status" value="1"/>
</dbReference>
<evidence type="ECO:0000256" key="3">
    <source>
        <dbReference type="ARBA" id="ARBA00022741"/>
    </source>
</evidence>
<dbReference type="GO" id="GO:0003678">
    <property type="term" value="F:DNA helicase activity"/>
    <property type="evidence" value="ECO:0007669"/>
    <property type="project" value="TreeGrafter"/>
</dbReference>
<dbReference type="PANTHER" id="PTHR47964">
    <property type="entry name" value="ATP-DEPENDENT DNA HELICASE HOMOLOG RECG, CHLOROPLASTIC"/>
    <property type="match status" value="1"/>
</dbReference>
<dbReference type="InterPro" id="IPR037235">
    <property type="entry name" value="TRCF-like_C_D7"/>
</dbReference>
<dbReference type="InterPro" id="IPR003711">
    <property type="entry name" value="CarD-like/TRCF_RID"/>
</dbReference>
<comment type="similarity">
    <text evidence="11 13">In the C-terminal section; belongs to the helicase family. RecG subfamily.</text>
</comment>
<dbReference type="EMBL" id="DROD01000542">
    <property type="protein sequence ID" value="HHJ53218.1"/>
    <property type="molecule type" value="Genomic_DNA"/>
</dbReference>
<dbReference type="InterPro" id="IPR011545">
    <property type="entry name" value="DEAD/DEAH_box_helicase_dom"/>
</dbReference>
<evidence type="ECO:0000256" key="7">
    <source>
        <dbReference type="ARBA" id="ARBA00022840"/>
    </source>
</evidence>
<dbReference type="InterPro" id="IPR041471">
    <property type="entry name" value="UvrB_inter"/>
</dbReference>
<dbReference type="SUPFAM" id="SSF141259">
    <property type="entry name" value="CarD-like"/>
    <property type="match status" value="1"/>
</dbReference>
<keyword evidence="2 13" id="KW-0963">Cytoplasm</keyword>
<evidence type="ECO:0000256" key="13">
    <source>
        <dbReference type="HAMAP-Rule" id="MF_00969"/>
    </source>
</evidence>
<evidence type="ECO:0000256" key="2">
    <source>
        <dbReference type="ARBA" id="ARBA00022490"/>
    </source>
</evidence>
<proteinExistence type="inferred from homology"/>
<evidence type="ECO:0000256" key="4">
    <source>
        <dbReference type="ARBA" id="ARBA00022763"/>
    </source>
</evidence>
<comment type="similarity">
    <text evidence="10 13">In the N-terminal section; belongs to the UvrB family.</text>
</comment>
<dbReference type="Gene3D" id="3.30.2060.10">
    <property type="entry name" value="Penicillin-binding protein 1b domain"/>
    <property type="match status" value="1"/>
</dbReference>
<reference evidence="16" key="1">
    <citation type="journal article" date="2020" name="mSystems">
        <title>Genome- and Community-Level Interaction Insights into Carbon Utilization and Element Cycling Functions of Hydrothermarchaeota in Hydrothermal Sediment.</title>
        <authorList>
            <person name="Zhou Z."/>
            <person name="Liu Y."/>
            <person name="Xu W."/>
            <person name="Pan J."/>
            <person name="Luo Z.H."/>
            <person name="Li M."/>
        </authorList>
    </citation>
    <scope>NUCLEOTIDE SEQUENCE [LARGE SCALE GENOMIC DNA]</scope>
    <source>
        <strain evidence="16">HyVt-527</strain>
    </source>
</reference>
<dbReference type="NCBIfam" id="TIGR00580">
    <property type="entry name" value="mfd"/>
    <property type="match status" value="1"/>
</dbReference>
<dbReference type="Proteomes" id="UP000886124">
    <property type="component" value="Unassembled WGS sequence"/>
</dbReference>
<evidence type="ECO:0000313" key="16">
    <source>
        <dbReference type="EMBL" id="HHJ53218.1"/>
    </source>
</evidence>
<evidence type="ECO:0000256" key="1">
    <source>
        <dbReference type="ARBA" id="ARBA00004496"/>
    </source>
</evidence>
<dbReference type="SMART" id="SM01058">
    <property type="entry name" value="CarD_TRCF"/>
    <property type="match status" value="1"/>
</dbReference>
<dbReference type="InterPro" id="IPR014001">
    <property type="entry name" value="Helicase_ATP-bd"/>
</dbReference>
<dbReference type="GO" id="GO:0005737">
    <property type="term" value="C:cytoplasm"/>
    <property type="evidence" value="ECO:0007669"/>
    <property type="project" value="UniProtKB-SubCell"/>
</dbReference>
<dbReference type="EC" id="3.6.4.-" evidence="13"/>
<evidence type="ECO:0000256" key="8">
    <source>
        <dbReference type="ARBA" id="ARBA00023125"/>
    </source>
</evidence>
<dbReference type="InterPro" id="IPR005118">
    <property type="entry name" value="TRCF_C"/>
</dbReference>
<feature type="domain" description="Helicase ATP-binding" evidence="14">
    <location>
        <begin position="563"/>
        <end position="724"/>
    </location>
</feature>
<dbReference type="PANTHER" id="PTHR47964:SF1">
    <property type="entry name" value="ATP-DEPENDENT DNA HELICASE HOMOLOG RECG, CHLOROPLASTIC"/>
    <property type="match status" value="1"/>
</dbReference>
<dbReference type="Pfam" id="PF00270">
    <property type="entry name" value="DEAD"/>
    <property type="match status" value="1"/>
</dbReference>
<dbReference type="InterPro" id="IPR047112">
    <property type="entry name" value="RecG/Mfd"/>
</dbReference>
<dbReference type="GO" id="GO:0000716">
    <property type="term" value="P:transcription-coupled nucleotide-excision repair, DNA damage recognition"/>
    <property type="evidence" value="ECO:0007669"/>
    <property type="project" value="UniProtKB-UniRule"/>
</dbReference>
<dbReference type="InterPro" id="IPR027417">
    <property type="entry name" value="P-loop_NTPase"/>
</dbReference>
<keyword evidence="8 13" id="KW-0238">DNA-binding</keyword>
<keyword evidence="7 13" id="KW-0067">ATP-binding</keyword>
<accession>A0A7V5UFD8</accession>
<dbReference type="AlphaFoldDB" id="A0A7V5UFD8"/>
<dbReference type="Pfam" id="PF00271">
    <property type="entry name" value="Helicase_C"/>
    <property type="match status" value="1"/>
</dbReference>
<dbReference type="Gene3D" id="3.40.50.300">
    <property type="entry name" value="P-loop containing nucleotide triphosphate hydrolases"/>
    <property type="match status" value="2"/>
</dbReference>
<protein>
    <recommendedName>
        <fullName evidence="12 13">Transcription-repair-coupling factor</fullName>
        <shortName evidence="13">TRCF</shortName>
        <ecNumber evidence="13">3.6.4.-</ecNumber>
    </recommendedName>
</protein>
<feature type="domain" description="Helicase C-terminal" evidence="15">
    <location>
        <begin position="745"/>
        <end position="899"/>
    </location>
</feature>
<keyword evidence="5 13" id="KW-0378">Hydrolase</keyword>
<dbReference type="SMART" id="SM00982">
    <property type="entry name" value="TRCF"/>
    <property type="match status" value="1"/>
</dbReference>
<evidence type="ECO:0000256" key="11">
    <source>
        <dbReference type="ARBA" id="ARBA00061399"/>
    </source>
</evidence>
<dbReference type="SUPFAM" id="SSF52540">
    <property type="entry name" value="P-loop containing nucleoside triphosphate hydrolases"/>
    <property type="match status" value="4"/>
</dbReference>
<keyword evidence="4 13" id="KW-0227">DNA damage</keyword>
<evidence type="ECO:0000259" key="14">
    <source>
        <dbReference type="PROSITE" id="PS51192"/>
    </source>
</evidence>
<comment type="subcellular location">
    <subcellularLocation>
        <location evidence="1 13">Cytoplasm</location>
    </subcellularLocation>
</comment>
<evidence type="ECO:0000256" key="6">
    <source>
        <dbReference type="ARBA" id="ARBA00022806"/>
    </source>
</evidence>
<dbReference type="Pfam" id="PF03461">
    <property type="entry name" value="TRCF"/>
    <property type="match status" value="1"/>
</dbReference>
<dbReference type="GO" id="GO:0016787">
    <property type="term" value="F:hydrolase activity"/>
    <property type="evidence" value="ECO:0007669"/>
    <property type="project" value="UniProtKB-KW"/>
</dbReference>
<name>A0A7V5UFD8_CALAY</name>
<dbReference type="GO" id="GO:0003684">
    <property type="term" value="F:damaged DNA binding"/>
    <property type="evidence" value="ECO:0007669"/>
    <property type="project" value="InterPro"/>
</dbReference>
<sequence>MNALKSQIYASSVIKKFSALFEQESAVHLTRLAGSLRAFVISYLVEQMKTPVLYVAADSESAEKLRDDLELLLGRERVAFLPALEFEPFDEQEPSPSLLSLRIDALDKCLSGKTWAAVAVPQGMAEPFPQPEQFKQHQLHFEPGQDYAFDRILQVFGKIGLRREELVQNVGDFAVRGGIIDFFVWNYEDPIRLEFFGNTLESIRRFDVFSQRSVEKMDHAQVLPNLFFDWQEPAFISQIIPRETVLFYEDQQIVREKIGRWFEQAEQKAVAKARQNEPVRHPRQVYLSPEALEEMDREHRLLETNLVQPEERAALSFDSRPHPDFNGSIKLFIDYLKKKEHAPVKPQIVIQTGSPEQMNRLQDILDEEEINLPGRLMPQALHQGFILNGAGVEVLTDHEIFNRFKRIRTYRRFKSGEYLRQLSSLNLYDYVVHVDYGIGQYLGMEKLDYGGVTKECIKIGYRDGDYLYVTVDRLNRVQKYSSEEGQKPRLTKLGTPEWERAKKKTKESLKKMAGELIRIYAARKAQGGHRFLPDSHWQKELEATFAFEETPDQLKSISEVKRDMESDQPMDRLLCGDVGFGKTEVALRAAFKAVMDGKQVAILVPTTILAFQHYETFRQRLEPFPVQVELLNRFRSVKEQKRILKELAEGRVDIVIGTHRLLSDDVRFKDLGLLVIDEEQRFGVRQKEKLKKYRLSVDVLSMTATPIPRTMHMALLGARDLSNIDTAPRNRLPVHTEIIHWNDTYLRNIILRELKREGQVFFVHNRVETIQAVKETLSQIVPEAKIAVGHGQLPERQLERVMLDFMHRKYDILLATMIIENGLDIPNVNTIIINRADKFGLSQLYQLRGRVGRSDEQAYAYLVVPPIEKLSETARKRLRAIQDFTELGSGYKVALRDLEIRGAGNLLGKEQSGFVQSVGFDMYCKLLEESVKELQSGGEAAPLPQENKSYVDPKIDVDFDLLIPEEYIPTELERITIYHRLVNFSDLEQVNRLREELKDRFGTFPEEVERFLQTIELKILSSRMYAARLIVKGDRLKMIFSEQAQSDDHFFQRIIPGLMNQSMTRVRFSEQKDLAVEAELKGGTTLKRLTFAKKLLQSILEND</sequence>
<comment type="function">
    <text evidence="13">Couples transcription and DNA repair by recognizing RNA polymerase (RNAP) stalled at DNA lesions. Mediates ATP-dependent release of RNAP and its truncated transcript from the DNA, and recruitment of nucleotide excision repair machinery to the damaged site.</text>
</comment>